<accession>A0A192YAV0</accession>
<evidence type="ECO:0000313" key="1">
    <source>
        <dbReference type="EMBL" id="ANM46608.1"/>
    </source>
</evidence>
<reference evidence="1 2" key="1">
    <citation type="submission" date="2016-04" db="EMBL/GenBank/DDBJ databases">
        <title>Comparative genomics of Morganella phages MP1 and MP2 define new clades among the T4 and T7-like Viruses.</title>
        <authorList>
            <person name="Pinto G."/>
            <person name="Oliveira A."/>
            <person name="Malgorzata L."/>
            <person name="Kropinski A."/>
            <person name="Azeredo J."/>
        </authorList>
    </citation>
    <scope>NUCLEOTIDE SEQUENCE [LARGE SCALE GENOMIC DNA]</scope>
</reference>
<gene>
    <name evidence="1" type="ORF">MP1_gp0057</name>
</gene>
<name>A0A192YAV0_9CAUD</name>
<protein>
    <submittedName>
        <fullName evidence="1">Uncharacterized protein</fullName>
    </submittedName>
</protein>
<proteinExistence type="predicted"/>
<keyword evidence="2" id="KW-1185">Reference proteome</keyword>
<dbReference type="EMBL" id="KX078569">
    <property type="protein sequence ID" value="ANM46608.1"/>
    <property type="molecule type" value="Genomic_DNA"/>
</dbReference>
<sequence>MNYSLLGIKSYIDQDYDYDVGEFTYYDVVLNENNMYWLPDTPKGLSNWSYLSYNERDHTIKIASYEENKWHDFQINKIVVKKL</sequence>
<dbReference type="Proteomes" id="UP000203816">
    <property type="component" value="Segment"/>
</dbReference>
<dbReference type="RefSeq" id="YP_009279914.1">
    <property type="nucleotide sequence ID" value="NC_031020.1"/>
</dbReference>
<dbReference type="GeneID" id="29059426"/>
<dbReference type="KEGG" id="vg:29059426"/>
<evidence type="ECO:0000313" key="2">
    <source>
        <dbReference type="Proteomes" id="UP000203816"/>
    </source>
</evidence>
<organism evidence="1 2">
    <name type="scientific">Morganella phage vB_MmoM_MP1</name>
    <dbReference type="NCBI Taxonomy" id="1852628"/>
    <lineage>
        <taxon>Viruses</taxon>
        <taxon>Duplodnaviria</taxon>
        <taxon>Heunggongvirae</taxon>
        <taxon>Uroviricota</taxon>
        <taxon>Caudoviricetes</taxon>
        <taxon>Pantevenvirales</taxon>
        <taxon>Straboviridae</taxon>
        <taxon>Gualtarvirus</taxon>
        <taxon>Gualtarvirus mp1</taxon>
    </lineage>
</organism>